<dbReference type="SMART" id="SM00443">
    <property type="entry name" value="G_patch"/>
    <property type="match status" value="1"/>
</dbReference>
<dbReference type="InterPro" id="IPR022159">
    <property type="entry name" value="STIP/TFIP11_N"/>
</dbReference>
<feature type="compositionally biased region" description="Basic and acidic residues" evidence="7">
    <location>
        <begin position="24"/>
        <end position="41"/>
    </location>
</feature>
<feature type="region of interest" description="Disordered" evidence="7">
    <location>
        <begin position="927"/>
        <end position="948"/>
    </location>
</feature>
<feature type="compositionally biased region" description="Basic residues" evidence="7">
    <location>
        <begin position="357"/>
        <end position="368"/>
    </location>
</feature>
<protein>
    <submittedName>
        <fullName evidence="9">TFP11-domain-containing protein</fullName>
    </submittedName>
</protein>
<dbReference type="InterPro" id="IPR045211">
    <property type="entry name" value="TFP11/STIP/Ntr1"/>
</dbReference>
<evidence type="ECO:0000313" key="9">
    <source>
        <dbReference type="EMBL" id="EIM80429.1"/>
    </source>
</evidence>
<dbReference type="KEGG" id="shs:STEHIDRAFT_150614"/>
<dbReference type="InterPro" id="IPR000467">
    <property type="entry name" value="G_patch_dom"/>
</dbReference>
<organism evidence="9 10">
    <name type="scientific">Stereum hirsutum (strain FP-91666)</name>
    <name type="common">White-rot fungus</name>
    <dbReference type="NCBI Taxonomy" id="721885"/>
    <lineage>
        <taxon>Eukaryota</taxon>
        <taxon>Fungi</taxon>
        <taxon>Dikarya</taxon>
        <taxon>Basidiomycota</taxon>
        <taxon>Agaricomycotina</taxon>
        <taxon>Agaricomycetes</taxon>
        <taxon>Russulales</taxon>
        <taxon>Stereaceae</taxon>
        <taxon>Stereum</taxon>
    </lineage>
</organism>
<proteinExistence type="inferred from homology"/>
<name>R7RYM7_STEHR</name>
<accession>R7RYM7</accession>
<feature type="compositionally biased region" description="Basic and acidic residues" evidence="7">
    <location>
        <begin position="151"/>
        <end position="162"/>
    </location>
</feature>
<feature type="compositionally biased region" description="Polar residues" evidence="7">
    <location>
        <begin position="202"/>
        <end position="213"/>
    </location>
</feature>
<feature type="region of interest" description="Disordered" evidence="7">
    <location>
        <begin position="322"/>
        <end position="387"/>
    </location>
</feature>
<dbReference type="GeneID" id="18800078"/>
<dbReference type="eggNOG" id="KOG2184">
    <property type="taxonomic scope" value="Eukaryota"/>
</dbReference>
<gene>
    <name evidence="9" type="ORF">STEHIDRAFT_150614</name>
</gene>
<feature type="compositionally biased region" description="Acidic residues" evidence="7">
    <location>
        <begin position="10"/>
        <end position="23"/>
    </location>
</feature>
<feature type="compositionally biased region" description="Basic and acidic residues" evidence="7">
    <location>
        <begin position="927"/>
        <end position="938"/>
    </location>
</feature>
<evidence type="ECO:0000256" key="4">
    <source>
        <dbReference type="ARBA" id="ARBA00022728"/>
    </source>
</evidence>
<feature type="compositionally biased region" description="Polar residues" evidence="7">
    <location>
        <begin position="267"/>
        <end position="283"/>
    </location>
</feature>
<dbReference type="OrthoDB" id="4822at2759"/>
<evidence type="ECO:0000256" key="3">
    <source>
        <dbReference type="ARBA" id="ARBA00022664"/>
    </source>
</evidence>
<dbReference type="AlphaFoldDB" id="R7RYM7"/>
<dbReference type="GO" id="GO:0000390">
    <property type="term" value="P:spliceosomal complex disassembly"/>
    <property type="evidence" value="ECO:0007669"/>
    <property type="project" value="InterPro"/>
</dbReference>
<reference evidence="10" key="1">
    <citation type="journal article" date="2012" name="Science">
        <title>The Paleozoic origin of enzymatic lignin decomposition reconstructed from 31 fungal genomes.</title>
        <authorList>
            <person name="Floudas D."/>
            <person name="Binder M."/>
            <person name="Riley R."/>
            <person name="Barry K."/>
            <person name="Blanchette R.A."/>
            <person name="Henrissat B."/>
            <person name="Martinez A.T."/>
            <person name="Otillar R."/>
            <person name="Spatafora J.W."/>
            <person name="Yadav J.S."/>
            <person name="Aerts A."/>
            <person name="Benoit I."/>
            <person name="Boyd A."/>
            <person name="Carlson A."/>
            <person name="Copeland A."/>
            <person name="Coutinho P.M."/>
            <person name="de Vries R.P."/>
            <person name="Ferreira P."/>
            <person name="Findley K."/>
            <person name="Foster B."/>
            <person name="Gaskell J."/>
            <person name="Glotzer D."/>
            <person name="Gorecki P."/>
            <person name="Heitman J."/>
            <person name="Hesse C."/>
            <person name="Hori C."/>
            <person name="Igarashi K."/>
            <person name="Jurgens J.A."/>
            <person name="Kallen N."/>
            <person name="Kersten P."/>
            <person name="Kohler A."/>
            <person name="Kuees U."/>
            <person name="Kumar T.K.A."/>
            <person name="Kuo A."/>
            <person name="LaButti K."/>
            <person name="Larrondo L.F."/>
            <person name="Lindquist E."/>
            <person name="Ling A."/>
            <person name="Lombard V."/>
            <person name="Lucas S."/>
            <person name="Lundell T."/>
            <person name="Martin R."/>
            <person name="McLaughlin D.J."/>
            <person name="Morgenstern I."/>
            <person name="Morin E."/>
            <person name="Murat C."/>
            <person name="Nagy L.G."/>
            <person name="Nolan M."/>
            <person name="Ohm R.A."/>
            <person name="Patyshakuliyeva A."/>
            <person name="Rokas A."/>
            <person name="Ruiz-Duenas F.J."/>
            <person name="Sabat G."/>
            <person name="Salamov A."/>
            <person name="Samejima M."/>
            <person name="Schmutz J."/>
            <person name="Slot J.C."/>
            <person name="St John F."/>
            <person name="Stenlid J."/>
            <person name="Sun H."/>
            <person name="Sun S."/>
            <person name="Syed K."/>
            <person name="Tsang A."/>
            <person name="Wiebenga A."/>
            <person name="Young D."/>
            <person name="Pisabarro A."/>
            <person name="Eastwood D.C."/>
            <person name="Martin F."/>
            <person name="Cullen D."/>
            <person name="Grigoriev I.V."/>
            <person name="Hibbett D.S."/>
        </authorList>
    </citation>
    <scope>NUCLEOTIDE SEQUENCE [LARGE SCALE GENOMIC DNA]</scope>
    <source>
        <strain evidence="10">FP-91666</strain>
    </source>
</reference>
<keyword evidence="4" id="KW-0747">Spliceosome</keyword>
<keyword evidence="3" id="KW-0507">mRNA processing</keyword>
<dbReference type="OMA" id="RALQKWH"/>
<dbReference type="EMBL" id="JH687398">
    <property type="protein sequence ID" value="EIM80429.1"/>
    <property type="molecule type" value="Genomic_DNA"/>
</dbReference>
<sequence>MARRKRAFMDDGDSDSSPDSDDGVDQHEHEQDPDERDERELLQNPYGRKHKRMKRDGREDAVYGVFADDSDEDEGFSKRPTRGGAGGAGARKEKRSDWAKAPAFVSSSTKAPPKADNENGNEDGAEKGEKVSGSGEGDSESSEEALEADVDMDKPPSPRVREADDDEDDAELEQRPRFGLGRTAGRGGLGLGAAAAAATTTSKSPASSMSFSGFTKAAPGSSTHPSAIEPTPVPPTTTSSLPSAFGGAPRVQRAFVRDGNGIKPTANGHSTSRSSTPLPSNVAGSFGARMLSKMGWQAGQGLGTTGEGIVNPVESKLRPKNMGIAFKGFTERTKQSKEEARRRGEAVSSDDEDAGGRKGKKGGKKGAKVTKEGKEEKREDAWKRPKKVKTRIEHKTYEQIVSEAGEETGLSGIGIIIDATGATPREVSSIAEVSTASWTPSTDPTRLPEVRYNLRAIVDHSVSEIDRLAREARKGRIRQQAIREEDARLKKRVTEEAELIARLQQVHLVVDDIKVQAKELAMMDGATLEPFAPHFEKLLSQFPQEFDRYRLDSIVVAAIAPVVRRILAYWQPLQEPTLLLSTFRSWRKALRISTPTAAKSPSSQLDVYGTRTTTTTTTTVQNAETVMTPFESLLWTVWLPHVRSALNNEWDARDPAPAVKLYESWAEILPAFVKDNILDQLVLPKVKRAVADWSPRKNNNKVPGVGVGVEKATGAGEEVTLRTLVFPWLGHVGLRMDDILDDAKRKLKSMLRHWRPGEPIPSDLNDWRMLLGAQVWDGLVVSYVLPKLGAELRDGFVVNPRRQEMEALERVLEWGVSVSPTSSSANGKEGGGKEGPLVRESMMGQLLEREFWPKWLDVLHLWLVQGGVRLGEVADWFEWWRGWMDRALAGPGGSGGEKKGKMMEAVEEGFRKGLKMMDEAYRLGDEGRANLTKPDHHRSSSTTAAQQQAQVAAAAAKKKAIRAGSQQPPEVTFKSIVEDYAAKHNLMVIPTGRAHEISRMPLYRVSATADGKGGLVVYVFEDAVYAPDPNAGAGGGEFRAVSLENMVLRAMKGGGGIGTG</sequence>
<feature type="compositionally biased region" description="Basic and acidic residues" evidence="7">
    <location>
        <begin position="329"/>
        <end position="345"/>
    </location>
</feature>
<evidence type="ECO:0000256" key="6">
    <source>
        <dbReference type="ARBA" id="ARBA00023242"/>
    </source>
</evidence>
<dbReference type="Pfam" id="PF01585">
    <property type="entry name" value="G-patch"/>
    <property type="match status" value="1"/>
</dbReference>
<comment type="subcellular location">
    <subcellularLocation>
        <location evidence="1">Nucleus</location>
    </subcellularLocation>
</comment>
<feature type="compositionally biased region" description="Acidic residues" evidence="7">
    <location>
        <begin position="137"/>
        <end position="150"/>
    </location>
</feature>
<keyword evidence="6" id="KW-0539">Nucleus</keyword>
<evidence type="ECO:0000256" key="1">
    <source>
        <dbReference type="ARBA" id="ARBA00004123"/>
    </source>
</evidence>
<dbReference type="RefSeq" id="XP_007310555.1">
    <property type="nucleotide sequence ID" value="XM_007310493.1"/>
</dbReference>
<dbReference type="PROSITE" id="PS50174">
    <property type="entry name" value="G_PATCH"/>
    <property type="match status" value="1"/>
</dbReference>
<dbReference type="GO" id="GO:0071008">
    <property type="term" value="C:U2-type post-mRNA release spliceosomal complex"/>
    <property type="evidence" value="ECO:0007669"/>
    <property type="project" value="TreeGrafter"/>
</dbReference>
<dbReference type="PANTHER" id="PTHR23329:SF1">
    <property type="entry name" value="TUFTELIN-INTERACTING PROTEIN 11"/>
    <property type="match status" value="1"/>
</dbReference>
<comment type="similarity">
    <text evidence="2">Belongs to the TFP11/STIP family.</text>
</comment>
<feature type="compositionally biased region" description="Low complexity" evidence="7">
    <location>
        <begin position="192"/>
        <end position="201"/>
    </location>
</feature>
<evidence type="ECO:0000256" key="5">
    <source>
        <dbReference type="ARBA" id="ARBA00023187"/>
    </source>
</evidence>
<dbReference type="GO" id="GO:0003676">
    <property type="term" value="F:nucleic acid binding"/>
    <property type="evidence" value="ECO:0007669"/>
    <property type="project" value="InterPro"/>
</dbReference>
<feature type="region of interest" description="Disordered" evidence="7">
    <location>
        <begin position="1"/>
        <end position="247"/>
    </location>
</feature>
<feature type="domain" description="G-patch" evidence="8">
    <location>
        <begin position="283"/>
        <end position="329"/>
    </location>
</feature>
<evidence type="ECO:0000259" key="8">
    <source>
        <dbReference type="PROSITE" id="PS50174"/>
    </source>
</evidence>
<feature type="compositionally biased region" description="Basic and acidic residues" evidence="7">
    <location>
        <begin position="369"/>
        <end position="383"/>
    </location>
</feature>
<keyword evidence="5" id="KW-0508">mRNA splicing</keyword>
<dbReference type="Pfam" id="PF07842">
    <property type="entry name" value="GCFC"/>
    <property type="match status" value="1"/>
</dbReference>
<feature type="compositionally biased region" description="Gly residues" evidence="7">
    <location>
        <begin position="182"/>
        <end position="191"/>
    </location>
</feature>
<evidence type="ECO:0000256" key="2">
    <source>
        <dbReference type="ARBA" id="ARBA00010900"/>
    </source>
</evidence>
<evidence type="ECO:0000313" key="10">
    <source>
        <dbReference type="Proteomes" id="UP000053927"/>
    </source>
</evidence>
<dbReference type="Proteomes" id="UP000053927">
    <property type="component" value="Unassembled WGS sequence"/>
</dbReference>
<dbReference type="PANTHER" id="PTHR23329">
    <property type="entry name" value="TUFTELIN-INTERACTING PROTEIN 11-RELATED"/>
    <property type="match status" value="1"/>
</dbReference>
<dbReference type="Pfam" id="PF12457">
    <property type="entry name" value="TIP_N"/>
    <property type="match status" value="1"/>
</dbReference>
<evidence type="ECO:0000256" key="7">
    <source>
        <dbReference type="SAM" id="MobiDB-lite"/>
    </source>
</evidence>
<dbReference type="InterPro" id="IPR022783">
    <property type="entry name" value="GCFC_dom"/>
</dbReference>
<feature type="region of interest" description="Disordered" evidence="7">
    <location>
        <begin position="259"/>
        <end position="283"/>
    </location>
</feature>
<keyword evidence="10" id="KW-1185">Reference proteome</keyword>